<name>A0A2T1DC43_9CYAN</name>
<dbReference type="Proteomes" id="UP000238634">
    <property type="component" value="Unassembled WGS sequence"/>
</dbReference>
<comment type="caution">
    <text evidence="1">The sequence shown here is derived from an EMBL/GenBank/DDBJ whole genome shotgun (WGS) entry which is preliminary data.</text>
</comment>
<organism evidence="1 2">
    <name type="scientific">Phormidesmis priestleyi ULC007</name>
    <dbReference type="NCBI Taxonomy" id="1920490"/>
    <lineage>
        <taxon>Bacteria</taxon>
        <taxon>Bacillati</taxon>
        <taxon>Cyanobacteriota</taxon>
        <taxon>Cyanophyceae</taxon>
        <taxon>Leptolyngbyales</taxon>
        <taxon>Leptolyngbyaceae</taxon>
        <taxon>Phormidesmis</taxon>
    </lineage>
</organism>
<reference evidence="1 2" key="1">
    <citation type="submission" date="2018-02" db="EMBL/GenBank/DDBJ databases">
        <authorList>
            <person name="Cohen D.B."/>
            <person name="Kent A.D."/>
        </authorList>
    </citation>
    <scope>NUCLEOTIDE SEQUENCE [LARGE SCALE GENOMIC DNA]</scope>
    <source>
        <strain evidence="1 2">ULC007</strain>
    </source>
</reference>
<proteinExistence type="predicted"/>
<gene>
    <name evidence="1" type="ORF">C7B65_16995</name>
</gene>
<accession>A0A2T1DC43</accession>
<sequence>MLDSIAELGELLDPTRLFGLQRGNEIAQRFSGCLSPEKIAALLNGDMNCPPSPPSLRGTGILKSPKLGRFRGRKDSASIDRFILRFSNAKIANHVTDGLVETFGAAFARIWLF</sequence>
<reference evidence="1 2" key="2">
    <citation type="submission" date="2018-03" db="EMBL/GenBank/DDBJ databases">
        <title>The ancient ancestry and fast evolution of plastids.</title>
        <authorList>
            <person name="Moore K.R."/>
            <person name="Magnabosco C."/>
            <person name="Momper L."/>
            <person name="Gold D.A."/>
            <person name="Bosak T."/>
            <person name="Fournier G.P."/>
        </authorList>
    </citation>
    <scope>NUCLEOTIDE SEQUENCE [LARGE SCALE GENOMIC DNA]</scope>
    <source>
        <strain evidence="1 2">ULC007</strain>
    </source>
</reference>
<dbReference type="AlphaFoldDB" id="A0A2T1DC43"/>
<dbReference type="EMBL" id="PVWG01000021">
    <property type="protein sequence ID" value="PSB18045.1"/>
    <property type="molecule type" value="Genomic_DNA"/>
</dbReference>
<evidence type="ECO:0000313" key="2">
    <source>
        <dbReference type="Proteomes" id="UP000238634"/>
    </source>
</evidence>
<keyword evidence="2" id="KW-1185">Reference proteome</keyword>
<evidence type="ECO:0000313" key="1">
    <source>
        <dbReference type="EMBL" id="PSB18045.1"/>
    </source>
</evidence>
<protein>
    <submittedName>
        <fullName evidence="1">Uncharacterized protein</fullName>
    </submittedName>
</protein>